<keyword evidence="2 3" id="KW-0802">TPR repeat</keyword>
<evidence type="ECO:0000256" key="2">
    <source>
        <dbReference type="ARBA" id="ARBA00022803"/>
    </source>
</evidence>
<evidence type="ECO:0000256" key="1">
    <source>
        <dbReference type="ARBA" id="ARBA00022737"/>
    </source>
</evidence>
<evidence type="ECO:0000313" key="4">
    <source>
        <dbReference type="EMBL" id="WXU00459.1"/>
    </source>
</evidence>
<dbReference type="EMBL" id="CP138327">
    <property type="protein sequence ID" value="WXU00459.1"/>
    <property type="molecule type" value="Genomic_DNA"/>
</dbReference>
<feature type="repeat" description="TPR" evidence="3">
    <location>
        <begin position="21"/>
        <end position="54"/>
    </location>
</feature>
<dbReference type="AlphaFoldDB" id="A0AAU6PI78"/>
<keyword evidence="1" id="KW-0677">Repeat</keyword>
<gene>
    <name evidence="4" type="primary">ycf3_2</name>
    <name evidence="4" type="ORF">Ctma_1175</name>
</gene>
<organism evidence="4">
    <name type="scientific">Catillopecten margaritatus gill symbiont</name>
    <dbReference type="NCBI Taxonomy" id="3083288"/>
    <lineage>
        <taxon>Bacteria</taxon>
        <taxon>Pseudomonadati</taxon>
        <taxon>Pseudomonadota</taxon>
        <taxon>Gammaproteobacteria</taxon>
        <taxon>sulfur-oxidizing symbionts</taxon>
    </lineage>
</organism>
<dbReference type="SMART" id="SM00028">
    <property type="entry name" value="TPR"/>
    <property type="match status" value="2"/>
</dbReference>
<dbReference type="Gene3D" id="1.25.40.10">
    <property type="entry name" value="Tetratricopeptide repeat domain"/>
    <property type="match status" value="2"/>
</dbReference>
<dbReference type="PROSITE" id="PS50005">
    <property type="entry name" value="TPR"/>
    <property type="match status" value="3"/>
</dbReference>
<feature type="repeat" description="TPR" evidence="3">
    <location>
        <begin position="55"/>
        <end position="88"/>
    </location>
</feature>
<protein>
    <submittedName>
        <fullName evidence="4">Photosystem I assembly protein Ycf3</fullName>
    </submittedName>
</protein>
<dbReference type="PANTHER" id="PTHR44943">
    <property type="entry name" value="CELLULOSE SYNTHASE OPERON PROTEIN C"/>
    <property type="match status" value="1"/>
</dbReference>
<reference evidence="4" key="1">
    <citation type="submission" date="2023-10" db="EMBL/GenBank/DDBJ databases">
        <title>The first scallop-associated chemosynthetic bacterial symbiont.</title>
        <authorList>
            <person name="Lin Y.-T."/>
            <person name="Sun J."/>
            <person name="Ip J.C.-H."/>
            <person name="He X."/>
            <person name="Gao Z.-M."/>
            <person name="Perez M."/>
            <person name="Xu T."/>
            <person name="Qian P.-Y."/>
            <person name="Qiu J.-W."/>
        </authorList>
    </citation>
    <scope>NUCLEOTIDE SEQUENCE</scope>
    <source>
        <strain evidence="4">Gill1</strain>
    </source>
</reference>
<dbReference type="PANTHER" id="PTHR44943:SF8">
    <property type="entry name" value="TPR REPEAT-CONTAINING PROTEIN MJ0263"/>
    <property type="match status" value="1"/>
</dbReference>
<dbReference type="PROSITE" id="PS50293">
    <property type="entry name" value="TPR_REGION"/>
    <property type="match status" value="2"/>
</dbReference>
<sequence>MQYQEAIDAYKKAIEIKPDEDRAYNNMGIAYGKLGQYQEAIDAYKKAIEIKPDKDEAYYNMGIAHDKLGQHQEAIDAYKKAIEIKPDEDEAYTNLFELRLTQGQEFDQKLINSFKENCKNNQGAMMKFNMLNIFKTIDASHAPDNWQNEFKNKHQGVTFEVFLGRKLENGLILNLINKHYKRHSLFSRLLINDCFTKNSKFCASFWTVNTVAKKRVN</sequence>
<feature type="repeat" description="TPR" evidence="3">
    <location>
        <begin position="1"/>
        <end position="20"/>
    </location>
</feature>
<evidence type="ECO:0000256" key="3">
    <source>
        <dbReference type="PROSITE-ProRule" id="PRU00339"/>
    </source>
</evidence>
<dbReference type="InterPro" id="IPR051685">
    <property type="entry name" value="Ycf3/AcsC/BcsC/TPR_MFPF"/>
</dbReference>
<dbReference type="InterPro" id="IPR011990">
    <property type="entry name" value="TPR-like_helical_dom_sf"/>
</dbReference>
<accession>A0AAU6PI78</accession>
<dbReference type="Pfam" id="PF13424">
    <property type="entry name" value="TPR_12"/>
    <property type="match status" value="1"/>
</dbReference>
<proteinExistence type="predicted"/>
<dbReference type="InterPro" id="IPR019734">
    <property type="entry name" value="TPR_rpt"/>
</dbReference>
<dbReference type="SUPFAM" id="SSF48452">
    <property type="entry name" value="TPR-like"/>
    <property type="match status" value="1"/>
</dbReference>
<dbReference type="Pfam" id="PF13181">
    <property type="entry name" value="TPR_8"/>
    <property type="match status" value="1"/>
</dbReference>
<name>A0AAU6PI78_9GAMM</name>